<keyword evidence="1" id="KW-1133">Transmembrane helix</keyword>
<keyword evidence="1" id="KW-0472">Membrane</keyword>
<dbReference type="Proteomes" id="UP001595555">
    <property type="component" value="Unassembled WGS sequence"/>
</dbReference>
<dbReference type="RefSeq" id="WP_378120818.1">
    <property type="nucleotide sequence ID" value="NZ_JBHRTF010000006.1"/>
</dbReference>
<evidence type="ECO:0000313" key="3">
    <source>
        <dbReference type="Proteomes" id="UP001595555"/>
    </source>
</evidence>
<sequence length="89" mass="10460">MNLSAEVKQKNEKLSQKRIALQKQLEKRILVPQFRSFFITFVIAPILIGMAVGAVRYPRASFPYRLSRILLMGWRFLPALKFQKSELHR</sequence>
<reference evidence="3" key="1">
    <citation type="journal article" date="2019" name="Int. J. Syst. Evol. Microbiol.">
        <title>The Global Catalogue of Microorganisms (GCM) 10K type strain sequencing project: providing services to taxonomists for standard genome sequencing and annotation.</title>
        <authorList>
            <consortium name="The Broad Institute Genomics Platform"/>
            <consortium name="The Broad Institute Genome Sequencing Center for Infectious Disease"/>
            <person name="Wu L."/>
            <person name="Ma J."/>
        </authorList>
    </citation>
    <scope>NUCLEOTIDE SEQUENCE [LARGE SCALE GENOMIC DNA]</scope>
    <source>
        <strain evidence="3">KCTC 52237</strain>
    </source>
</reference>
<comment type="caution">
    <text evidence="2">The sequence shown here is derived from an EMBL/GenBank/DDBJ whole genome shotgun (WGS) entry which is preliminary data.</text>
</comment>
<keyword evidence="3" id="KW-1185">Reference proteome</keyword>
<evidence type="ECO:0000313" key="2">
    <source>
        <dbReference type="EMBL" id="MFC3116987.1"/>
    </source>
</evidence>
<dbReference type="EMBL" id="JBHRTF010000006">
    <property type="protein sequence ID" value="MFC3116987.1"/>
    <property type="molecule type" value="Genomic_DNA"/>
</dbReference>
<keyword evidence="1" id="KW-0812">Transmembrane</keyword>
<name>A0ABV7FKJ2_9GAMM</name>
<organism evidence="2 3">
    <name type="scientific">Cellvibrio fontiphilus</name>
    <dbReference type="NCBI Taxonomy" id="1815559"/>
    <lineage>
        <taxon>Bacteria</taxon>
        <taxon>Pseudomonadati</taxon>
        <taxon>Pseudomonadota</taxon>
        <taxon>Gammaproteobacteria</taxon>
        <taxon>Cellvibrionales</taxon>
        <taxon>Cellvibrionaceae</taxon>
        <taxon>Cellvibrio</taxon>
    </lineage>
</organism>
<protein>
    <submittedName>
        <fullName evidence="2">Uncharacterized protein</fullName>
    </submittedName>
</protein>
<gene>
    <name evidence="2" type="ORF">ACFODX_15570</name>
</gene>
<feature type="transmembrane region" description="Helical" evidence="1">
    <location>
        <begin position="37"/>
        <end position="56"/>
    </location>
</feature>
<accession>A0ABV7FKJ2</accession>
<proteinExistence type="predicted"/>
<evidence type="ECO:0000256" key="1">
    <source>
        <dbReference type="SAM" id="Phobius"/>
    </source>
</evidence>